<dbReference type="Gene3D" id="3.40.50.1390">
    <property type="entry name" value="Resolvase, N-terminal catalytic domain"/>
    <property type="match status" value="1"/>
</dbReference>
<dbReference type="SUPFAM" id="SSF53041">
    <property type="entry name" value="Resolvase-like"/>
    <property type="match status" value="1"/>
</dbReference>
<comment type="caution">
    <text evidence="8">The sequence shown here is derived from an EMBL/GenBank/DDBJ whole genome shotgun (WGS) entry which is preliminary data.</text>
</comment>
<proteinExistence type="inferred from homology"/>
<dbReference type="EMBL" id="NTYF01000070">
    <property type="protein sequence ID" value="PER51144.1"/>
    <property type="molecule type" value="Genomic_DNA"/>
</dbReference>
<reference evidence="8 9" key="1">
    <citation type="submission" date="2017-09" db="EMBL/GenBank/DDBJ databases">
        <title>Large-scale bioinformatics analysis of Bacillus genomes uncovers conserved roles of natural products in bacterial physiology.</title>
        <authorList>
            <consortium name="Agbiome Team Llc"/>
            <person name="Bleich R.M."/>
            <person name="Kirk G.J."/>
            <person name="Santa Maria K.C."/>
            <person name="Allen S.E."/>
            <person name="Farag S."/>
            <person name="Shank E.A."/>
            <person name="Bowers A."/>
        </authorList>
    </citation>
    <scope>NUCLEOTIDE SEQUENCE [LARGE SCALE GENOMIC DNA]</scope>
    <source>
        <strain evidence="8 9">AFS005140</strain>
    </source>
</reference>
<evidence type="ECO:0000256" key="5">
    <source>
        <dbReference type="PIRSR" id="PIRSR606118-50"/>
    </source>
</evidence>
<dbReference type="Proteomes" id="UP000219897">
    <property type="component" value="Unassembled WGS sequence"/>
</dbReference>
<name>A0ABD6S2B2_BACTU</name>
<dbReference type="CDD" id="cd03768">
    <property type="entry name" value="SR_ResInv"/>
    <property type="match status" value="1"/>
</dbReference>
<evidence type="ECO:0000259" key="7">
    <source>
        <dbReference type="PROSITE" id="PS51736"/>
    </source>
</evidence>
<dbReference type="AlphaFoldDB" id="A0ABD6S2B2"/>
<dbReference type="GO" id="GO:0015074">
    <property type="term" value="P:DNA integration"/>
    <property type="evidence" value="ECO:0007669"/>
    <property type="project" value="UniProtKB-KW"/>
</dbReference>
<feature type="active site" description="O-(5'-phospho-DNA)-serine intermediate" evidence="5 6">
    <location>
        <position position="10"/>
    </location>
</feature>
<evidence type="ECO:0000256" key="3">
    <source>
        <dbReference type="ARBA" id="ARBA00023125"/>
    </source>
</evidence>
<dbReference type="InterPro" id="IPR006119">
    <property type="entry name" value="Resolv_N"/>
</dbReference>
<organism evidence="8 9">
    <name type="scientific">Bacillus thuringiensis</name>
    <dbReference type="NCBI Taxonomy" id="1428"/>
    <lineage>
        <taxon>Bacteria</taxon>
        <taxon>Bacillati</taxon>
        <taxon>Bacillota</taxon>
        <taxon>Bacilli</taxon>
        <taxon>Bacillales</taxon>
        <taxon>Bacillaceae</taxon>
        <taxon>Bacillus</taxon>
        <taxon>Bacillus cereus group</taxon>
    </lineage>
</organism>
<evidence type="ECO:0000256" key="4">
    <source>
        <dbReference type="ARBA" id="ARBA00023172"/>
    </source>
</evidence>
<dbReference type="PROSITE" id="PS51736">
    <property type="entry name" value="RECOMBINASES_3"/>
    <property type="match status" value="1"/>
</dbReference>
<dbReference type="GO" id="GO:0003677">
    <property type="term" value="F:DNA binding"/>
    <property type="evidence" value="ECO:0007669"/>
    <property type="project" value="UniProtKB-KW"/>
</dbReference>
<dbReference type="InterPro" id="IPR006118">
    <property type="entry name" value="Recombinase_CS"/>
</dbReference>
<gene>
    <name evidence="8" type="ORF">CN495_19905</name>
</gene>
<dbReference type="PANTHER" id="PTHR30461">
    <property type="entry name" value="DNA-INVERTASE FROM LAMBDOID PROPHAGE"/>
    <property type="match status" value="1"/>
</dbReference>
<comment type="similarity">
    <text evidence="1">Belongs to the site-specific recombinase resolvase family.</text>
</comment>
<dbReference type="RefSeq" id="WP_098222314.1">
    <property type="nucleotide sequence ID" value="NZ_NTVJ01000040.1"/>
</dbReference>
<accession>A0ABD6S2B2</accession>
<keyword evidence="2" id="KW-0229">DNA integration</keyword>
<evidence type="ECO:0000256" key="2">
    <source>
        <dbReference type="ARBA" id="ARBA00022908"/>
    </source>
</evidence>
<dbReference type="PROSITE" id="PS00397">
    <property type="entry name" value="RECOMBINASES_1"/>
    <property type="match status" value="1"/>
</dbReference>
<feature type="domain" description="Resolvase/invertase-type recombinase catalytic" evidence="7">
    <location>
        <begin position="2"/>
        <end position="146"/>
    </location>
</feature>
<evidence type="ECO:0000313" key="9">
    <source>
        <dbReference type="Proteomes" id="UP000219897"/>
    </source>
</evidence>
<dbReference type="GO" id="GO:0006310">
    <property type="term" value="P:DNA recombination"/>
    <property type="evidence" value="ECO:0007669"/>
    <property type="project" value="UniProtKB-KW"/>
</dbReference>
<evidence type="ECO:0000256" key="6">
    <source>
        <dbReference type="PROSITE-ProRule" id="PRU10137"/>
    </source>
</evidence>
<evidence type="ECO:0000256" key="1">
    <source>
        <dbReference type="ARBA" id="ARBA00009913"/>
    </source>
</evidence>
<protein>
    <submittedName>
        <fullName evidence="8">Integrase</fullName>
    </submittedName>
</protein>
<dbReference type="Pfam" id="PF00239">
    <property type="entry name" value="Resolvase"/>
    <property type="match status" value="1"/>
</dbReference>
<keyword evidence="4" id="KW-0233">DNA recombination</keyword>
<dbReference type="SMART" id="SM00857">
    <property type="entry name" value="Resolvase"/>
    <property type="match status" value="1"/>
</dbReference>
<sequence>MKTFGYIRVSSKDQKEDRQIKKMIAKGIDERDLFIDKVSGKDFERPRYQILKQMVREGDMVVFDSITRMGRNMNDTMKEYEWFVENGVNLCFIEEPMINTNNESDDVMKQAIQKIILTMLTAFAEKERKEIKARQAEGIAIAKEQGVKFGRPSIKIPSNWDKNYKEWKAGNITAQKFAQNVDMSIATFYRKLKQYENDKKEKVC</sequence>
<dbReference type="PROSITE" id="PS00398">
    <property type="entry name" value="RECOMBINASES_2"/>
    <property type="match status" value="1"/>
</dbReference>
<dbReference type="InterPro" id="IPR050639">
    <property type="entry name" value="SSR_resolvase"/>
</dbReference>
<dbReference type="InterPro" id="IPR036162">
    <property type="entry name" value="Resolvase-like_N_sf"/>
</dbReference>
<dbReference type="PANTHER" id="PTHR30461:SF26">
    <property type="entry name" value="RESOLVASE HOMOLOG YNEB"/>
    <property type="match status" value="1"/>
</dbReference>
<keyword evidence="3" id="KW-0238">DNA-binding</keyword>
<evidence type="ECO:0000313" key="8">
    <source>
        <dbReference type="EMBL" id="PER51144.1"/>
    </source>
</evidence>